<protein>
    <submittedName>
        <fullName evidence="5">LysR family transcriptional regulator</fullName>
    </submittedName>
</protein>
<evidence type="ECO:0000256" key="2">
    <source>
        <dbReference type="ARBA" id="ARBA00023015"/>
    </source>
</evidence>
<organism evidence="5 6">
    <name type="scientific">Levilactobacillus suantsaii</name>
    <dbReference type="NCBI Taxonomy" id="2292255"/>
    <lineage>
        <taxon>Bacteria</taxon>
        <taxon>Bacillati</taxon>
        <taxon>Bacillota</taxon>
        <taxon>Bacilli</taxon>
        <taxon>Lactobacillales</taxon>
        <taxon>Lactobacillaceae</taxon>
        <taxon>Levilactobacillus</taxon>
    </lineage>
</organism>
<dbReference type="GO" id="GO:0003677">
    <property type="term" value="F:DNA binding"/>
    <property type="evidence" value="ECO:0007669"/>
    <property type="project" value="UniProtKB-KW"/>
</dbReference>
<dbReference type="InterPro" id="IPR050950">
    <property type="entry name" value="HTH-type_LysR_regulators"/>
</dbReference>
<keyword evidence="3" id="KW-0238">DNA-binding</keyword>
<evidence type="ECO:0000313" key="6">
    <source>
        <dbReference type="Proteomes" id="UP000290602"/>
    </source>
</evidence>
<dbReference type="PANTHER" id="PTHR30419:SF8">
    <property type="entry name" value="NITROGEN ASSIMILATION TRANSCRIPTIONAL ACTIVATOR-RELATED"/>
    <property type="match status" value="1"/>
</dbReference>
<accession>A0A4Q0VHY0</accession>
<dbReference type="Pfam" id="PF03466">
    <property type="entry name" value="LysR_substrate"/>
    <property type="match status" value="1"/>
</dbReference>
<keyword evidence="2" id="KW-0805">Transcription regulation</keyword>
<gene>
    <name evidence="5" type="ORF">DXH47_05510</name>
</gene>
<dbReference type="InterPro" id="IPR005119">
    <property type="entry name" value="LysR_subst-bd"/>
</dbReference>
<proteinExistence type="inferred from homology"/>
<dbReference type="SUPFAM" id="SSF46785">
    <property type="entry name" value="Winged helix' DNA-binding domain"/>
    <property type="match status" value="1"/>
</dbReference>
<evidence type="ECO:0000256" key="3">
    <source>
        <dbReference type="ARBA" id="ARBA00023125"/>
    </source>
</evidence>
<dbReference type="RefSeq" id="WP_129032332.1">
    <property type="nucleotide sequence ID" value="NZ_CP059603.1"/>
</dbReference>
<reference evidence="5 6" key="1">
    <citation type="submission" date="2018-08" db="EMBL/GenBank/DDBJ databases">
        <title>Lactobacillus suantsai sp. nov., isolated from traditional fermented suan-tsai in Taiwan.</title>
        <authorList>
            <person name="Huang C.-H."/>
        </authorList>
    </citation>
    <scope>NUCLEOTIDE SEQUENCE [LARGE SCALE GENOMIC DNA]</scope>
    <source>
        <strain evidence="5 6">BCRC 12945</strain>
    </source>
</reference>
<comment type="similarity">
    <text evidence="1">Belongs to the LysR transcriptional regulatory family.</text>
</comment>
<evidence type="ECO:0000313" key="5">
    <source>
        <dbReference type="EMBL" id="RXI78966.1"/>
    </source>
</evidence>
<keyword evidence="6" id="KW-1185">Reference proteome</keyword>
<dbReference type="EMBL" id="QXIL01000007">
    <property type="protein sequence ID" value="RXI78966.1"/>
    <property type="molecule type" value="Genomic_DNA"/>
</dbReference>
<dbReference type="GO" id="GO:0005829">
    <property type="term" value="C:cytosol"/>
    <property type="evidence" value="ECO:0007669"/>
    <property type="project" value="TreeGrafter"/>
</dbReference>
<dbReference type="Gene3D" id="3.40.190.290">
    <property type="match status" value="1"/>
</dbReference>
<dbReference type="SUPFAM" id="SSF53850">
    <property type="entry name" value="Periplasmic binding protein-like II"/>
    <property type="match status" value="1"/>
</dbReference>
<comment type="caution">
    <text evidence="5">The sequence shown here is derived from an EMBL/GenBank/DDBJ whole genome shotgun (WGS) entry which is preliminary data.</text>
</comment>
<dbReference type="OrthoDB" id="9803735at2"/>
<dbReference type="Pfam" id="PF00126">
    <property type="entry name" value="HTH_1"/>
    <property type="match status" value="1"/>
</dbReference>
<evidence type="ECO:0000256" key="1">
    <source>
        <dbReference type="ARBA" id="ARBA00009437"/>
    </source>
</evidence>
<dbReference type="Proteomes" id="UP000290602">
    <property type="component" value="Unassembled WGS sequence"/>
</dbReference>
<dbReference type="FunFam" id="1.10.10.10:FF:000001">
    <property type="entry name" value="LysR family transcriptional regulator"/>
    <property type="match status" value="1"/>
</dbReference>
<dbReference type="Gene3D" id="1.10.10.10">
    <property type="entry name" value="Winged helix-like DNA-binding domain superfamily/Winged helix DNA-binding domain"/>
    <property type="match status" value="1"/>
</dbReference>
<dbReference type="InterPro" id="IPR036388">
    <property type="entry name" value="WH-like_DNA-bd_sf"/>
</dbReference>
<dbReference type="InterPro" id="IPR036390">
    <property type="entry name" value="WH_DNA-bd_sf"/>
</dbReference>
<dbReference type="PANTHER" id="PTHR30419">
    <property type="entry name" value="HTH-TYPE TRANSCRIPTIONAL REGULATOR YBHD"/>
    <property type="match status" value="1"/>
</dbReference>
<sequence>METRILRYFLTIVQQGSISKAATYLHVSQPALSQQIKALETTLGTTLFHRGPRTITLTAKGIYLADRAKEILALVDKTTNNLQTDQTVISGNLDLGAGESHGMQRLMALTSQLQSDYPDITIRLHSGNAADTVHRLNAGTLDFGVLMGETRIDVDQFNALRLPERDVWGVVLRKDATLAQKSVLHPADLVGWPLMVSAQGLQQTNLANWWQAVSDQLTIVGTYNLVFNAALLAQNGSCLVVTFDHLVNTDDLSPLTFRPLAPTLSDSITLIWRRYQRLSPAATLFLARLKANLATAVKPPARD</sequence>
<name>A0A4Q0VHY0_9LACO</name>
<dbReference type="AlphaFoldDB" id="A0A4Q0VHY0"/>
<dbReference type="InterPro" id="IPR000847">
    <property type="entry name" value="LysR_HTH_N"/>
</dbReference>
<dbReference type="PROSITE" id="PS50931">
    <property type="entry name" value="HTH_LYSR"/>
    <property type="match status" value="1"/>
</dbReference>
<dbReference type="CDD" id="cd05466">
    <property type="entry name" value="PBP2_LTTR_substrate"/>
    <property type="match status" value="1"/>
</dbReference>
<dbReference type="GO" id="GO:0003700">
    <property type="term" value="F:DNA-binding transcription factor activity"/>
    <property type="evidence" value="ECO:0007669"/>
    <property type="project" value="InterPro"/>
</dbReference>
<evidence type="ECO:0000256" key="4">
    <source>
        <dbReference type="ARBA" id="ARBA00023163"/>
    </source>
</evidence>
<dbReference type="PRINTS" id="PR00039">
    <property type="entry name" value="HTHLYSR"/>
</dbReference>
<keyword evidence="4" id="KW-0804">Transcription</keyword>